<name>A0A2N0VIW2_9BACT</name>
<evidence type="ECO:0000313" key="5">
    <source>
        <dbReference type="Proteomes" id="UP000233398"/>
    </source>
</evidence>
<accession>A0A2N0VIW2</accession>
<proteinExistence type="predicted"/>
<dbReference type="InterPro" id="IPR011990">
    <property type="entry name" value="TPR-like_helical_dom_sf"/>
</dbReference>
<reference evidence="4 5" key="1">
    <citation type="submission" date="2017-11" db="EMBL/GenBank/DDBJ databases">
        <title>Rhodohalobacter 15182 sp. nov., isolated from a salt lake.</title>
        <authorList>
            <person name="Han S."/>
        </authorList>
    </citation>
    <scope>NUCLEOTIDE SEQUENCE [LARGE SCALE GENOMIC DNA]</scope>
    <source>
        <strain evidence="4 5">15182</strain>
    </source>
</reference>
<dbReference type="PANTHER" id="PTHR12558">
    <property type="entry name" value="CELL DIVISION CYCLE 16,23,27"/>
    <property type="match status" value="1"/>
</dbReference>
<feature type="signal peptide" evidence="3">
    <location>
        <begin position="1"/>
        <end position="19"/>
    </location>
</feature>
<dbReference type="Proteomes" id="UP000233398">
    <property type="component" value="Unassembled WGS sequence"/>
</dbReference>
<dbReference type="Pfam" id="PF13431">
    <property type="entry name" value="TPR_17"/>
    <property type="match status" value="1"/>
</dbReference>
<dbReference type="OrthoDB" id="1522625at2"/>
<keyword evidence="3" id="KW-0732">Signal</keyword>
<keyword evidence="2" id="KW-0175">Coiled coil</keyword>
<dbReference type="SUPFAM" id="SSF48452">
    <property type="entry name" value="TPR-like"/>
    <property type="match status" value="2"/>
</dbReference>
<dbReference type="RefSeq" id="WP_101071392.1">
    <property type="nucleotide sequence ID" value="NZ_PISP01000001.1"/>
</dbReference>
<dbReference type="PROSITE" id="PS50005">
    <property type="entry name" value="TPR"/>
    <property type="match status" value="2"/>
</dbReference>
<dbReference type="EMBL" id="PISP01000001">
    <property type="protein sequence ID" value="PKD44104.1"/>
    <property type="molecule type" value="Genomic_DNA"/>
</dbReference>
<evidence type="ECO:0000256" key="1">
    <source>
        <dbReference type="PROSITE-ProRule" id="PRU00339"/>
    </source>
</evidence>
<dbReference type="Pfam" id="PF13181">
    <property type="entry name" value="TPR_8"/>
    <property type="match status" value="1"/>
</dbReference>
<gene>
    <name evidence="4" type="ORF">CWD77_01125</name>
</gene>
<feature type="repeat" description="TPR" evidence="1">
    <location>
        <begin position="161"/>
        <end position="194"/>
    </location>
</feature>
<dbReference type="AlphaFoldDB" id="A0A2N0VIW2"/>
<organism evidence="4 5">
    <name type="scientific">Rhodohalobacter barkolensis</name>
    <dbReference type="NCBI Taxonomy" id="2053187"/>
    <lineage>
        <taxon>Bacteria</taxon>
        <taxon>Pseudomonadati</taxon>
        <taxon>Balneolota</taxon>
        <taxon>Balneolia</taxon>
        <taxon>Balneolales</taxon>
        <taxon>Balneolaceae</taxon>
        <taxon>Rhodohalobacter</taxon>
    </lineage>
</organism>
<evidence type="ECO:0000256" key="2">
    <source>
        <dbReference type="SAM" id="Coils"/>
    </source>
</evidence>
<dbReference type="Pfam" id="PF14559">
    <property type="entry name" value="TPR_19"/>
    <property type="match status" value="1"/>
</dbReference>
<evidence type="ECO:0000313" key="4">
    <source>
        <dbReference type="EMBL" id="PKD44104.1"/>
    </source>
</evidence>
<dbReference type="PANTHER" id="PTHR12558:SF13">
    <property type="entry name" value="CELL DIVISION CYCLE PROTEIN 27 HOMOLOG"/>
    <property type="match status" value="1"/>
</dbReference>
<comment type="caution">
    <text evidence="4">The sequence shown here is derived from an EMBL/GenBank/DDBJ whole genome shotgun (WGS) entry which is preliminary data.</text>
</comment>
<keyword evidence="5" id="KW-1185">Reference proteome</keyword>
<feature type="coiled-coil region" evidence="2">
    <location>
        <begin position="278"/>
        <end position="334"/>
    </location>
</feature>
<evidence type="ECO:0000256" key="3">
    <source>
        <dbReference type="SAM" id="SignalP"/>
    </source>
</evidence>
<feature type="chain" id="PRO_5014845375" description="Tetratricopeptide repeat protein" evidence="3">
    <location>
        <begin position="20"/>
        <end position="437"/>
    </location>
</feature>
<dbReference type="SMART" id="SM00028">
    <property type="entry name" value="TPR"/>
    <property type="match status" value="5"/>
</dbReference>
<dbReference type="InterPro" id="IPR019734">
    <property type="entry name" value="TPR_rpt"/>
</dbReference>
<feature type="repeat" description="TPR" evidence="1">
    <location>
        <begin position="230"/>
        <end position="263"/>
    </location>
</feature>
<protein>
    <recommendedName>
        <fullName evidence="6">Tetratricopeptide repeat protein</fullName>
    </recommendedName>
</protein>
<keyword evidence="1" id="KW-0802">TPR repeat</keyword>
<evidence type="ECO:0008006" key="6">
    <source>
        <dbReference type="Google" id="ProtNLM"/>
    </source>
</evidence>
<dbReference type="Gene3D" id="1.25.40.10">
    <property type="entry name" value="Tetratricopeptide repeat domain"/>
    <property type="match status" value="3"/>
</dbReference>
<sequence>MKSLKPLLLILLFAGFMWGCETTDPLVNDVQVQLLTGNFDEALNIVDTAIEEDENNYVAHYYKGYVLSSQAETFEDPSDRKEYYERARESYDRAKEIMSSLEEEPAEYQELEDTVTSFWADEFNAGVNILNDDSLNAATPDPNYTAIAHFKNAATVQPDSALTYQVMSSAYFNEEDIENAVSTYETAMEMLETPEADDYEYMIGILLVNENFDRATRYAEEAMSLYPDDTIFIQLLADAYLQAGERDRAIELVEGLIEDDPENPQYRRVLGTQVYQIVSELNDDVSDLYEEVFELRQEARNASGDELSQLESEIEELNAEINRKEADADELTEIAIREMKKVVELESNDESANFILGIIYQNRAASLFDRRNNTDDNAEAQDYDERARENLEESLVYYERAAEINPDNPENWQSLFQVYTILGMEEEAEEAMEKAGM</sequence>